<keyword evidence="3" id="KW-0808">Transferase</keyword>
<evidence type="ECO:0000256" key="2">
    <source>
        <dbReference type="ARBA" id="ARBA00022475"/>
    </source>
</evidence>
<protein>
    <submittedName>
        <fullName evidence="10">UDP-N-acetylglucosamine 2-epimerase</fullName>
    </submittedName>
</protein>
<keyword evidence="2" id="KW-1003">Cell membrane</keyword>
<evidence type="ECO:0000256" key="5">
    <source>
        <dbReference type="ARBA" id="ARBA00022989"/>
    </source>
</evidence>
<evidence type="ECO:0000313" key="11">
    <source>
        <dbReference type="Proteomes" id="UP001165293"/>
    </source>
</evidence>
<evidence type="ECO:0000259" key="9">
    <source>
        <dbReference type="Pfam" id="PF02350"/>
    </source>
</evidence>
<evidence type="ECO:0000313" key="10">
    <source>
        <dbReference type="EMBL" id="MCC8363601.1"/>
    </source>
</evidence>
<comment type="caution">
    <text evidence="10">The sequence shown here is derived from an EMBL/GenBank/DDBJ whole genome shotgun (WGS) entry which is preliminary data.</text>
</comment>
<feature type="transmembrane region" description="Helical" evidence="8">
    <location>
        <begin position="45"/>
        <end position="65"/>
    </location>
</feature>
<dbReference type="PANTHER" id="PTHR22926">
    <property type="entry name" value="PHOSPHO-N-ACETYLMURAMOYL-PENTAPEPTIDE-TRANSFERASE"/>
    <property type="match status" value="1"/>
</dbReference>
<keyword evidence="6 8" id="KW-0472">Membrane</keyword>
<evidence type="ECO:0000256" key="7">
    <source>
        <dbReference type="RuleBase" id="RU003513"/>
    </source>
</evidence>
<feature type="domain" description="UDP-N-acetylglucosamine 2-epimerase" evidence="9">
    <location>
        <begin position="403"/>
        <end position="745"/>
    </location>
</feature>
<dbReference type="CDD" id="cd06853">
    <property type="entry name" value="GT_WecA_like"/>
    <property type="match status" value="1"/>
</dbReference>
<keyword evidence="11" id="KW-1185">Reference proteome</keyword>
<feature type="transmembrane region" description="Helical" evidence="8">
    <location>
        <begin position="6"/>
        <end position="24"/>
    </location>
</feature>
<reference evidence="10" key="1">
    <citation type="submission" date="2021-10" db="EMBL/GenBank/DDBJ databases">
        <authorList>
            <person name="Lyu M."/>
            <person name="Wang X."/>
            <person name="Meng X."/>
            <person name="Xu K."/>
        </authorList>
    </citation>
    <scope>NUCLEOTIDE SEQUENCE</scope>
    <source>
        <strain evidence="10">A6</strain>
    </source>
</reference>
<evidence type="ECO:0000256" key="8">
    <source>
        <dbReference type="SAM" id="Phobius"/>
    </source>
</evidence>
<comment type="similarity">
    <text evidence="7">Belongs to the UDP-N-acetylglucosamine 2-epimerase family.</text>
</comment>
<feature type="transmembrane region" description="Helical" evidence="8">
    <location>
        <begin position="184"/>
        <end position="203"/>
    </location>
</feature>
<dbReference type="Pfam" id="PF00953">
    <property type="entry name" value="Glycos_transf_4"/>
    <property type="match status" value="1"/>
</dbReference>
<proteinExistence type="inferred from homology"/>
<keyword evidence="5 8" id="KW-1133">Transmembrane helix</keyword>
<dbReference type="Gene3D" id="3.40.50.2000">
    <property type="entry name" value="Glycogen Phosphorylase B"/>
    <property type="match status" value="2"/>
</dbReference>
<dbReference type="SUPFAM" id="SSF53756">
    <property type="entry name" value="UDP-Glycosyltransferase/glycogen phosphorylase"/>
    <property type="match status" value="1"/>
</dbReference>
<feature type="transmembrane region" description="Helical" evidence="8">
    <location>
        <begin position="71"/>
        <end position="89"/>
    </location>
</feature>
<dbReference type="RefSeq" id="WP_230527223.1">
    <property type="nucleotide sequence ID" value="NZ_JAJGAK010000002.1"/>
</dbReference>
<gene>
    <name evidence="10" type="ORF">LK996_11020</name>
</gene>
<feature type="transmembrane region" description="Helical" evidence="8">
    <location>
        <begin position="134"/>
        <end position="154"/>
    </location>
</feature>
<feature type="transmembrane region" description="Helical" evidence="8">
    <location>
        <begin position="161"/>
        <end position="178"/>
    </location>
</feature>
<name>A0ABS8JJ16_9GAMM</name>
<keyword evidence="4 8" id="KW-0812">Transmembrane</keyword>
<feature type="transmembrane region" description="Helical" evidence="8">
    <location>
        <begin position="319"/>
        <end position="336"/>
    </location>
</feature>
<evidence type="ECO:0000256" key="1">
    <source>
        <dbReference type="ARBA" id="ARBA00004651"/>
    </source>
</evidence>
<sequence>MEEAKLVAASAIALAVTLFSIFSLRPVARRLGLVDKPGGRKAHKGRVPLIGGLCFFLGTVAGLTYLGYVDAFVASLLVPCALIVMTGAVDDLNNMSVRSRLIIQACTAWLVIGATGIYLDSAGHLLGEGIDLQLGLLGIPITIVAVIGLVNAFNMMDGIDGLAAGMAMVSIGTILLFAGGSWPALGVVLLLQVLFASLVPYLAVNLGWPDGRKIFMGDAGSTLIGFLMAWSLIYLSHGKVGVLAPVDTLWCIAIPVMDTVGVMHRRMRLGRSPFEPDRQHLHHLLCDAGFSSRATLGIIVLAGLLLGGLGYALRNLPEVASLGAFAFVFALYLARLPQAIEAMGRAFAKPQVAIVEHVPAPAVYASTPAMVEATPSQPGLMKALCVLSASSDAAQIAPIAEQMARDGRFDARVVIAATDDTQSEGVLGLFDLAPDVRVTLASADDDAQVTSAALGTLDRLLSEFRPDVVVVPAGAPTSVATTLAATYQHIPVACVEAAGAPGGRDVLDASRKVMGSLAAMHFTATESVGRSLVADGVPSDRVVVTGDPAARTLHTAVDRLHEDEQLQRELTQRFGFLRENAPLLLVLGREKMGERLEPLARALRRIALRRPDYDIVCLLPPSRNMDGIDGMLGAFANIHLVAPGDYTAFAYLADAAYLTLAVAGECAAEAAPLGKPVLLLNGAGEPGLNASPLTSEMPNIRRIDVHEQTISDVVLNLMSDRRAWEMLRNDERPRVDACERIVEALAAMRPSPATVVPLVPAAGLPRFERVRGVS</sequence>
<accession>A0ABS8JJ16</accession>
<dbReference type="EMBL" id="JAJGAK010000002">
    <property type="protein sequence ID" value="MCC8363601.1"/>
    <property type="molecule type" value="Genomic_DNA"/>
</dbReference>
<organism evidence="10 11">
    <name type="scientific">Noviluteimonas lactosilytica</name>
    <dbReference type="NCBI Taxonomy" id="2888523"/>
    <lineage>
        <taxon>Bacteria</taxon>
        <taxon>Pseudomonadati</taxon>
        <taxon>Pseudomonadota</taxon>
        <taxon>Gammaproteobacteria</taxon>
        <taxon>Lysobacterales</taxon>
        <taxon>Lysobacteraceae</taxon>
        <taxon>Noviluteimonas</taxon>
    </lineage>
</organism>
<feature type="transmembrane region" description="Helical" evidence="8">
    <location>
        <begin position="294"/>
        <end position="313"/>
    </location>
</feature>
<dbReference type="InterPro" id="IPR003331">
    <property type="entry name" value="UDP_GlcNAc_Epimerase_2_dom"/>
</dbReference>
<dbReference type="Proteomes" id="UP001165293">
    <property type="component" value="Unassembled WGS sequence"/>
</dbReference>
<feature type="transmembrane region" description="Helical" evidence="8">
    <location>
        <begin position="215"/>
        <end position="236"/>
    </location>
</feature>
<evidence type="ECO:0000256" key="3">
    <source>
        <dbReference type="ARBA" id="ARBA00022679"/>
    </source>
</evidence>
<dbReference type="PANTHER" id="PTHR22926:SF3">
    <property type="entry name" value="UNDECAPRENYL-PHOSPHATE ALPHA-N-ACETYLGLUCOSAMINYL 1-PHOSPHATE TRANSFERASE"/>
    <property type="match status" value="1"/>
</dbReference>
<evidence type="ECO:0000256" key="4">
    <source>
        <dbReference type="ARBA" id="ARBA00022692"/>
    </source>
</evidence>
<dbReference type="InterPro" id="IPR000715">
    <property type="entry name" value="Glycosyl_transferase_4"/>
</dbReference>
<feature type="transmembrane region" description="Helical" evidence="8">
    <location>
        <begin position="101"/>
        <end position="119"/>
    </location>
</feature>
<dbReference type="Pfam" id="PF02350">
    <property type="entry name" value="Epimerase_2"/>
    <property type="match status" value="1"/>
</dbReference>
<comment type="subcellular location">
    <subcellularLocation>
        <location evidence="1">Cell membrane</location>
        <topology evidence="1">Multi-pass membrane protein</topology>
    </subcellularLocation>
</comment>
<keyword evidence="7" id="KW-0413">Isomerase</keyword>
<evidence type="ECO:0000256" key="6">
    <source>
        <dbReference type="ARBA" id="ARBA00023136"/>
    </source>
</evidence>